<feature type="transmembrane region" description="Helical" evidence="4">
    <location>
        <begin position="61"/>
        <end position="85"/>
    </location>
</feature>
<feature type="transmembrane region" description="Helical" evidence="4">
    <location>
        <begin position="153"/>
        <end position="174"/>
    </location>
</feature>
<dbReference type="PROSITE" id="PS50850">
    <property type="entry name" value="MFS"/>
    <property type="match status" value="1"/>
</dbReference>
<dbReference type="InterPro" id="IPR011701">
    <property type="entry name" value="MFS"/>
</dbReference>
<evidence type="ECO:0000259" key="5">
    <source>
        <dbReference type="PROSITE" id="PS50850"/>
    </source>
</evidence>
<reference evidence="6" key="1">
    <citation type="submission" date="2020-05" db="EMBL/GenBank/DDBJ databases">
        <title>Phylogenomic resolution of chytrid fungi.</title>
        <authorList>
            <person name="Stajich J.E."/>
            <person name="Amses K."/>
            <person name="Simmons R."/>
            <person name="Seto K."/>
            <person name="Myers J."/>
            <person name="Bonds A."/>
            <person name="Quandt C.A."/>
            <person name="Barry K."/>
            <person name="Liu P."/>
            <person name="Grigoriev I."/>
            <person name="Longcore J.E."/>
            <person name="James T.Y."/>
        </authorList>
    </citation>
    <scope>NUCLEOTIDE SEQUENCE</scope>
    <source>
        <strain evidence="6">JEL0513</strain>
    </source>
</reference>
<dbReference type="InterPro" id="IPR020846">
    <property type="entry name" value="MFS_dom"/>
</dbReference>
<dbReference type="PANTHER" id="PTHR12806">
    <property type="entry name" value="EAP30 SUBUNIT OF ELL COMPLEX"/>
    <property type="match status" value="1"/>
</dbReference>
<dbReference type="GO" id="GO:0043328">
    <property type="term" value="P:protein transport to vacuole involved in ubiquitin-dependent protein catabolic process via the multivesicular body sorting pathway"/>
    <property type="evidence" value="ECO:0007669"/>
    <property type="project" value="TreeGrafter"/>
</dbReference>
<name>A0AAD5T048_9FUNG</name>
<organism evidence="6 7">
    <name type="scientific">Physocladia obscura</name>
    <dbReference type="NCBI Taxonomy" id="109957"/>
    <lineage>
        <taxon>Eukaryota</taxon>
        <taxon>Fungi</taxon>
        <taxon>Fungi incertae sedis</taxon>
        <taxon>Chytridiomycota</taxon>
        <taxon>Chytridiomycota incertae sedis</taxon>
        <taxon>Chytridiomycetes</taxon>
        <taxon>Chytridiales</taxon>
        <taxon>Chytriomycetaceae</taxon>
        <taxon>Physocladia</taxon>
    </lineage>
</organism>
<gene>
    <name evidence="6" type="primary">VPS22</name>
    <name evidence="6" type="ORF">HK100_001134</name>
</gene>
<dbReference type="InterPro" id="IPR036259">
    <property type="entry name" value="MFS_trans_sf"/>
</dbReference>
<sequence>MSSSEDVNTISIADEPQKAGQKSDATDSPSESVPLDPEQQQQQQQNSFSEVKVPLGRTQFILVYVGLLLAIMLAALDQTIVSTALKSIVSDFGHQELIPWIGSAYLLTAAPLGTLYGKFADIFGRKAVFLFAILSFEFGSLLCGVSVSMEMLIVGRAVAGVGGGGIFALVLIIISDIVSMQDRGRYQGLIGAVFGLSSVIGPLIGGAFSDHVSWRMSKIGVARTVFLGYTVSFSVAAFGYFRYTQRVRSITRLEDTPAGFQASVQGFMVERSKQQRDWLSAAAVTWGCYMIEYGSSVSNSSRSNTTVALNEFTRRMFGCTWYGLERWATEISEDANSICTRVGERYGRLRCDAINNINNNNNNNRNGQKNHDDAPNEALWRYVDSSLDFALFVGTYENCAVLGFVELKGDVLEDLGSRVLLPLLLTSAISVMRRTGGISGIQAAALSKARFDRKGDELSAERVAQLTAQLGVFKQQLTAFAAAHSADIRRDPRFRARFHSMCAAIGGFWAELLGVSDFYYELAVQIAGTINTYHISILLKRTDVRNIEICIATRDRNGGLIEFSELKRLLDLSRIANSQQISDDDIIQAINSIACLGNGFEIVSYGSHKLVQSIPRELNKDYDIVLALAQHDSFVTFDSVTQNLGWDPSRVHSVLTKLQQDGICWIDSQASPPQYWVVSFFSV</sequence>
<dbReference type="InterPro" id="IPR040608">
    <property type="entry name" value="Snf8/Vps36"/>
</dbReference>
<keyword evidence="4" id="KW-1133">Transmembrane helix</keyword>
<dbReference type="InterPro" id="IPR036388">
    <property type="entry name" value="WH-like_DNA-bd_sf"/>
</dbReference>
<feature type="domain" description="Major facilitator superfamily (MFS) profile" evidence="5">
    <location>
        <begin position="63"/>
        <end position="683"/>
    </location>
</feature>
<feature type="region of interest" description="Disordered" evidence="3">
    <location>
        <begin position="1"/>
        <end position="47"/>
    </location>
</feature>
<evidence type="ECO:0000256" key="2">
    <source>
        <dbReference type="ARBA" id="ARBA00009834"/>
    </source>
</evidence>
<comment type="caution">
    <text evidence="6">The sequence shown here is derived from an EMBL/GenBank/DDBJ whole genome shotgun (WGS) entry which is preliminary data.</text>
</comment>
<dbReference type="Gene3D" id="1.10.10.10">
    <property type="entry name" value="Winged helix-like DNA-binding domain superfamily/Winged helix DNA-binding domain"/>
    <property type="match status" value="2"/>
</dbReference>
<dbReference type="AlphaFoldDB" id="A0AAD5T048"/>
<dbReference type="PANTHER" id="PTHR12806:SF0">
    <property type="entry name" value="VACUOLAR-SORTING PROTEIN SNF8"/>
    <property type="match status" value="1"/>
</dbReference>
<feature type="transmembrane region" description="Helical" evidence="4">
    <location>
        <begin position="186"/>
        <end position="208"/>
    </location>
</feature>
<dbReference type="Gene3D" id="1.20.1720.10">
    <property type="entry name" value="Multidrug resistance protein D"/>
    <property type="match status" value="1"/>
</dbReference>
<dbReference type="GO" id="GO:0022857">
    <property type="term" value="F:transmembrane transporter activity"/>
    <property type="evidence" value="ECO:0007669"/>
    <property type="project" value="InterPro"/>
</dbReference>
<evidence type="ECO:0000313" key="7">
    <source>
        <dbReference type="Proteomes" id="UP001211907"/>
    </source>
</evidence>
<dbReference type="InterPro" id="IPR016689">
    <property type="entry name" value="ESCRT-2_cplx_Snf8"/>
</dbReference>
<feature type="transmembrane region" description="Helical" evidence="4">
    <location>
        <begin position="128"/>
        <end position="147"/>
    </location>
</feature>
<dbReference type="SUPFAM" id="SSF103473">
    <property type="entry name" value="MFS general substrate transporter"/>
    <property type="match status" value="1"/>
</dbReference>
<keyword evidence="4" id="KW-0812">Transmembrane</keyword>
<proteinExistence type="inferred from homology"/>
<dbReference type="SUPFAM" id="SSF46785">
    <property type="entry name" value="Winged helix' DNA-binding domain"/>
    <property type="match status" value="2"/>
</dbReference>
<evidence type="ECO:0000313" key="6">
    <source>
        <dbReference type="EMBL" id="KAJ3116198.1"/>
    </source>
</evidence>
<evidence type="ECO:0000256" key="1">
    <source>
        <dbReference type="ARBA" id="ARBA00004141"/>
    </source>
</evidence>
<dbReference type="PRINTS" id="PR01036">
    <property type="entry name" value="TCRTETB"/>
</dbReference>
<comment type="subcellular location">
    <subcellularLocation>
        <location evidence="1">Membrane</location>
        <topology evidence="1">Multi-pass membrane protein</topology>
    </subcellularLocation>
</comment>
<accession>A0AAD5T048</accession>
<dbReference type="InterPro" id="IPR036390">
    <property type="entry name" value="WH_DNA-bd_sf"/>
</dbReference>
<evidence type="ECO:0000256" key="4">
    <source>
        <dbReference type="SAM" id="Phobius"/>
    </source>
</evidence>
<feature type="compositionally biased region" description="Polar residues" evidence="3">
    <location>
        <begin position="1"/>
        <end position="11"/>
    </location>
</feature>
<keyword evidence="4" id="KW-0472">Membrane</keyword>
<keyword evidence="7" id="KW-1185">Reference proteome</keyword>
<feature type="transmembrane region" description="Helical" evidence="4">
    <location>
        <begin position="97"/>
        <end position="116"/>
    </location>
</feature>
<dbReference type="Proteomes" id="UP001211907">
    <property type="component" value="Unassembled WGS sequence"/>
</dbReference>
<dbReference type="Pfam" id="PF04157">
    <property type="entry name" value="EAP30"/>
    <property type="match status" value="2"/>
</dbReference>
<dbReference type="GO" id="GO:0000814">
    <property type="term" value="C:ESCRT II complex"/>
    <property type="evidence" value="ECO:0007669"/>
    <property type="project" value="InterPro"/>
</dbReference>
<dbReference type="Gene3D" id="6.10.140.180">
    <property type="match status" value="1"/>
</dbReference>
<comment type="similarity">
    <text evidence="2">Belongs to the SNF8 family.</text>
</comment>
<protein>
    <submittedName>
        <fullName evidence="6">Vacuolar protein sorting-associated protein SNF8</fullName>
    </submittedName>
</protein>
<feature type="transmembrane region" description="Helical" evidence="4">
    <location>
        <begin position="220"/>
        <end position="243"/>
    </location>
</feature>
<dbReference type="Pfam" id="PF07690">
    <property type="entry name" value="MFS_1"/>
    <property type="match status" value="1"/>
</dbReference>
<dbReference type="EMBL" id="JADGJH010001244">
    <property type="protein sequence ID" value="KAJ3116198.1"/>
    <property type="molecule type" value="Genomic_DNA"/>
</dbReference>
<evidence type="ECO:0000256" key="3">
    <source>
        <dbReference type="SAM" id="MobiDB-lite"/>
    </source>
</evidence>